<evidence type="ECO:0000256" key="1">
    <source>
        <dbReference type="SAM" id="MobiDB-lite"/>
    </source>
</evidence>
<proteinExistence type="predicted"/>
<reference evidence="2 3" key="1">
    <citation type="submission" date="2018-05" db="EMBL/GenBank/DDBJ databases">
        <title>Oceanovita maritima gen. nov., sp. nov., a marine bacterium in the family Rhodobacteraceae isolated from surface seawater of Lundu port Xiamen, China.</title>
        <authorList>
            <person name="Hetharua B.H."/>
            <person name="Min D."/>
            <person name="Liao H."/>
            <person name="Tian Y."/>
        </authorList>
    </citation>
    <scope>NUCLEOTIDE SEQUENCE [LARGE SCALE GENOMIC DNA]</scope>
    <source>
        <strain evidence="2 3">FSX-11</strain>
    </source>
</reference>
<dbReference type="EMBL" id="QFVT01000004">
    <property type="protein sequence ID" value="PYC48096.1"/>
    <property type="molecule type" value="Genomic_DNA"/>
</dbReference>
<dbReference type="Proteomes" id="UP000248012">
    <property type="component" value="Unassembled WGS sequence"/>
</dbReference>
<dbReference type="AlphaFoldDB" id="A0A2V4NT92"/>
<evidence type="ECO:0000313" key="2">
    <source>
        <dbReference type="EMBL" id="PYC48096.1"/>
    </source>
</evidence>
<feature type="region of interest" description="Disordered" evidence="1">
    <location>
        <begin position="54"/>
        <end position="78"/>
    </location>
</feature>
<gene>
    <name evidence="2" type="ORF">DI396_08540</name>
</gene>
<comment type="caution">
    <text evidence="2">The sequence shown here is derived from an EMBL/GenBank/DDBJ whole genome shotgun (WGS) entry which is preliminary data.</text>
</comment>
<sequence>MWHLADNAALRRRGCIKSRRARRFDIDLGPEQRRDKLGTKGRLKFGLASVPPRWAGFPGRLSTQSPSEPSEERDKWPA</sequence>
<name>A0A2V4NT92_9RHOB</name>
<protein>
    <submittedName>
        <fullName evidence="2">Uncharacterized protein</fullName>
    </submittedName>
</protein>
<accession>A0A2V4NT92</accession>
<evidence type="ECO:0000313" key="3">
    <source>
        <dbReference type="Proteomes" id="UP000248012"/>
    </source>
</evidence>
<keyword evidence="3" id="KW-1185">Reference proteome</keyword>
<organism evidence="2 3">
    <name type="scientific">Litorivita pollutaquae</name>
    <dbReference type="NCBI Taxonomy" id="2200892"/>
    <lineage>
        <taxon>Bacteria</taxon>
        <taxon>Pseudomonadati</taxon>
        <taxon>Pseudomonadota</taxon>
        <taxon>Alphaproteobacteria</taxon>
        <taxon>Rhodobacterales</taxon>
        <taxon>Paracoccaceae</taxon>
        <taxon>Litorivita</taxon>
    </lineage>
</organism>